<name>A0A1N6MQV6_9GAMM</name>
<feature type="transmembrane region" description="Helical" evidence="1">
    <location>
        <begin position="12"/>
        <end position="29"/>
    </location>
</feature>
<protein>
    <submittedName>
        <fullName evidence="2">Uncharacterized protein</fullName>
    </submittedName>
</protein>
<reference evidence="3" key="1">
    <citation type="submission" date="2016-12" db="EMBL/GenBank/DDBJ databases">
        <authorList>
            <person name="Gaudriault S."/>
        </authorList>
    </citation>
    <scope>NUCLEOTIDE SEQUENCE [LARGE SCALE GENOMIC DNA]</scope>
    <source>
        <strain evidence="3">HGB1681 (deposited as PTA-6826 in the American Type Culture Collection)</strain>
    </source>
</reference>
<dbReference type="EMBL" id="FTLG01000014">
    <property type="protein sequence ID" value="SIP71218.1"/>
    <property type="molecule type" value="Genomic_DNA"/>
</dbReference>
<organism evidence="2 3">
    <name type="scientific">Xenorhabdus innexi</name>
    <dbReference type="NCBI Taxonomy" id="290109"/>
    <lineage>
        <taxon>Bacteria</taxon>
        <taxon>Pseudomonadati</taxon>
        <taxon>Pseudomonadota</taxon>
        <taxon>Gammaproteobacteria</taxon>
        <taxon>Enterobacterales</taxon>
        <taxon>Morganellaceae</taxon>
        <taxon>Xenorhabdus</taxon>
    </lineage>
</organism>
<keyword evidence="1" id="KW-0812">Transmembrane</keyword>
<keyword evidence="1" id="KW-1133">Transmembrane helix</keyword>
<evidence type="ECO:0000256" key="1">
    <source>
        <dbReference type="SAM" id="Phobius"/>
    </source>
</evidence>
<keyword evidence="1" id="KW-0472">Membrane</keyword>
<accession>A0A1N6MQV6</accession>
<evidence type="ECO:0000313" key="2">
    <source>
        <dbReference type="EMBL" id="SIP71218.1"/>
    </source>
</evidence>
<dbReference type="Proteomes" id="UP000196435">
    <property type="component" value="Unassembled WGS sequence"/>
</dbReference>
<proteinExistence type="predicted"/>
<sequence length="107" mass="12387">MIAFMITQVKKVNIIGYSAFYIINIYTIFTVDHSIAILLNNLMFIISLACALDIYRHRGTKEPEIYRLSRNHDLVHIHIFFDHSVMFVLVCDGVDQALFLNELLAIL</sequence>
<evidence type="ECO:0000313" key="3">
    <source>
        <dbReference type="Proteomes" id="UP000196435"/>
    </source>
</evidence>
<feature type="transmembrane region" description="Helical" evidence="1">
    <location>
        <begin position="35"/>
        <end position="55"/>
    </location>
</feature>
<dbReference type="AlphaFoldDB" id="A0A1N6MQV6"/>
<gene>
    <name evidence="2" type="ORF">XIS1_1100014</name>
</gene>